<accession>A0A1D2V8W4</accession>
<dbReference type="GeneID" id="30968452"/>
<dbReference type="OrthoDB" id="10255414at2759"/>
<dbReference type="GO" id="GO:0001731">
    <property type="term" value="P:formation of translation preinitiation complex"/>
    <property type="evidence" value="ECO:0007669"/>
    <property type="project" value="TreeGrafter"/>
</dbReference>
<name>A0A1D2V8W4_9ASCO</name>
<dbReference type="SMART" id="SM00653">
    <property type="entry name" value="eIF2B_5"/>
    <property type="match status" value="1"/>
</dbReference>
<dbReference type="Gene3D" id="3.30.30.170">
    <property type="match status" value="1"/>
</dbReference>
<reference evidence="7" key="1">
    <citation type="submission" date="2016-05" db="EMBL/GenBank/DDBJ databases">
        <title>Comparative genomics of biotechnologically important yeasts.</title>
        <authorList>
            <consortium name="DOE Joint Genome Institute"/>
            <person name="Riley R."/>
            <person name="Haridas S."/>
            <person name="Wolfe K.H."/>
            <person name="Lopes M.R."/>
            <person name="Hittinger C.T."/>
            <person name="Goker M."/>
            <person name="Salamov A."/>
            <person name="Wisecaver J."/>
            <person name="Long T.M."/>
            <person name="Aerts A.L."/>
            <person name="Barry K."/>
            <person name="Choi C."/>
            <person name="Clum A."/>
            <person name="Coughlan A.Y."/>
            <person name="Deshpande S."/>
            <person name="Douglass A.P."/>
            <person name="Hanson S.J."/>
            <person name="Klenk H.-P."/>
            <person name="Labutti K."/>
            <person name="Lapidus A."/>
            <person name="Lindquist E."/>
            <person name="Lipzen A."/>
            <person name="Meier-Kolthoff J.P."/>
            <person name="Ohm R.A."/>
            <person name="Otillar R.P."/>
            <person name="Pangilinan J."/>
            <person name="Peng Y."/>
            <person name="Rokas A."/>
            <person name="Rosa C.A."/>
            <person name="Scheuner C."/>
            <person name="Sibirny A.A."/>
            <person name="Slot J.C."/>
            <person name="Stielow J.B."/>
            <person name="Sun H."/>
            <person name="Kurtzman C.P."/>
            <person name="Blackwell M."/>
            <person name="Grigoriev I.V."/>
            <person name="Jeffries T.W."/>
        </authorList>
    </citation>
    <scope>NUCLEOTIDE SEQUENCE [LARGE SCALE GENOMIC DNA]</scope>
    <source>
        <strain evidence="7">DSM 1968</strain>
    </source>
</reference>
<dbReference type="InterPro" id="IPR045196">
    <property type="entry name" value="IF2/IF5"/>
</dbReference>
<dbReference type="GO" id="GO:0003743">
    <property type="term" value="F:translation initiation factor activity"/>
    <property type="evidence" value="ECO:0007669"/>
    <property type="project" value="UniProtKB-KW"/>
</dbReference>
<dbReference type="RefSeq" id="XP_020044387.1">
    <property type="nucleotide sequence ID" value="XM_020194816.1"/>
</dbReference>
<dbReference type="GO" id="GO:0005850">
    <property type="term" value="C:eukaryotic translation initiation factor 2 complex"/>
    <property type="evidence" value="ECO:0007669"/>
    <property type="project" value="TreeGrafter"/>
</dbReference>
<dbReference type="InterPro" id="IPR016190">
    <property type="entry name" value="Transl_init_fac_IF2/IF5_Zn-bd"/>
</dbReference>
<evidence type="ECO:0000256" key="1">
    <source>
        <dbReference type="ARBA" id="ARBA00010397"/>
    </source>
</evidence>
<proteinExistence type="inferred from homology"/>
<dbReference type="PANTHER" id="PTHR23001">
    <property type="entry name" value="EUKARYOTIC TRANSLATION INITIATION FACTOR"/>
    <property type="match status" value="1"/>
</dbReference>
<dbReference type="Proteomes" id="UP000095038">
    <property type="component" value="Unassembled WGS sequence"/>
</dbReference>
<evidence type="ECO:0000256" key="2">
    <source>
        <dbReference type="ARBA" id="ARBA00022540"/>
    </source>
</evidence>
<evidence type="ECO:0000256" key="4">
    <source>
        <dbReference type="SAM" id="MobiDB-lite"/>
    </source>
</evidence>
<protein>
    <recommendedName>
        <fullName evidence="5">Translation initiation factor IF2/IF5 domain-containing protein</fullName>
    </recommendedName>
</protein>
<keyword evidence="7" id="KW-1185">Reference proteome</keyword>
<feature type="region of interest" description="Disordered" evidence="4">
    <location>
        <begin position="17"/>
        <end position="63"/>
    </location>
</feature>
<feature type="compositionally biased region" description="Acidic residues" evidence="4">
    <location>
        <begin position="45"/>
        <end position="58"/>
    </location>
</feature>
<dbReference type="InterPro" id="IPR016189">
    <property type="entry name" value="Transl_init_fac_IF2/IF5_N"/>
</dbReference>
<dbReference type="STRING" id="1344418.A0A1D2V8W4"/>
<dbReference type="InterPro" id="IPR002735">
    <property type="entry name" value="Transl_init_fac_IF2/IF5_dom"/>
</dbReference>
<dbReference type="Pfam" id="PF01873">
    <property type="entry name" value="eIF-5_eIF-2B"/>
    <property type="match status" value="1"/>
</dbReference>
<gene>
    <name evidence="6" type="ORF">ASCRUDRAFT_83060</name>
</gene>
<evidence type="ECO:0000313" key="7">
    <source>
        <dbReference type="Proteomes" id="UP000095038"/>
    </source>
</evidence>
<dbReference type="EMBL" id="KV454495">
    <property type="protein sequence ID" value="ODV58080.1"/>
    <property type="molecule type" value="Genomic_DNA"/>
</dbReference>
<sequence>MSTDEFDFLLKKKKSKKVASAASPDDQLLLASKKKKKKKASPVLLDDDAESAPVDDDQPQSVDALADSLAETGLIPKKKKKKKSKKKDIDDFEKQLEIAGALNDDPANLNNANNANNDSASSLINSIPVKKSIADEVGLNYEFLLDRFFEILKENNPELTGDRNAIKLRIPPPRIEREPKKTAFANIEEICEKLKRNPDHVIQFLFAELGTSGSIDGQKRLLIKGKFQQKNIEQVLKRYIIEYVTCKTCKSYNTTLRKESSNRLFFLVCNSCGSSRSVTTIKTGFQAHIGRRRRM</sequence>
<dbReference type="FunFam" id="3.30.30.170:FF:000001">
    <property type="entry name" value="Eukaryotic translation initiation factor 2 subunit"/>
    <property type="match status" value="1"/>
</dbReference>
<dbReference type="AlphaFoldDB" id="A0A1D2V8W4"/>
<evidence type="ECO:0000313" key="6">
    <source>
        <dbReference type="EMBL" id="ODV58080.1"/>
    </source>
</evidence>
<dbReference type="InParanoid" id="A0A1D2V8W4"/>
<dbReference type="GO" id="GO:0003729">
    <property type="term" value="F:mRNA binding"/>
    <property type="evidence" value="ECO:0007669"/>
    <property type="project" value="TreeGrafter"/>
</dbReference>
<organism evidence="6 7">
    <name type="scientific">Ascoidea rubescens DSM 1968</name>
    <dbReference type="NCBI Taxonomy" id="1344418"/>
    <lineage>
        <taxon>Eukaryota</taxon>
        <taxon>Fungi</taxon>
        <taxon>Dikarya</taxon>
        <taxon>Ascomycota</taxon>
        <taxon>Saccharomycotina</taxon>
        <taxon>Saccharomycetes</taxon>
        <taxon>Ascoideaceae</taxon>
        <taxon>Ascoidea</taxon>
    </lineage>
</organism>
<keyword evidence="3" id="KW-0648">Protein biosynthesis</keyword>
<dbReference type="SUPFAM" id="SSF100966">
    <property type="entry name" value="Translation initiation factor 2 beta, aIF2beta, N-terminal domain"/>
    <property type="match status" value="1"/>
</dbReference>
<keyword evidence="2" id="KW-0396">Initiation factor</keyword>
<evidence type="ECO:0000256" key="3">
    <source>
        <dbReference type="ARBA" id="ARBA00022917"/>
    </source>
</evidence>
<dbReference type="PANTHER" id="PTHR23001:SF3">
    <property type="entry name" value="EUKARYOTIC TRANSLATION INITIATION FACTOR 2 SUBUNIT 2"/>
    <property type="match status" value="1"/>
</dbReference>
<dbReference type="GO" id="GO:0031369">
    <property type="term" value="F:translation initiation factor binding"/>
    <property type="evidence" value="ECO:0007669"/>
    <property type="project" value="TreeGrafter"/>
</dbReference>
<evidence type="ECO:0000259" key="5">
    <source>
        <dbReference type="SMART" id="SM00653"/>
    </source>
</evidence>
<feature type="domain" description="Translation initiation factor IF2/IF5" evidence="5">
    <location>
        <begin position="165"/>
        <end position="275"/>
    </location>
</feature>
<dbReference type="FunCoup" id="A0A1D2V8W4">
    <property type="interactions" value="1164"/>
</dbReference>
<comment type="similarity">
    <text evidence="1">Belongs to the eIF-2-beta/eIF-5 family.</text>
</comment>
<dbReference type="SUPFAM" id="SSF75689">
    <property type="entry name" value="Zinc-binding domain of translation initiation factor 2 beta"/>
    <property type="match status" value="1"/>
</dbReference>